<dbReference type="EMBL" id="PJQY01002047">
    <property type="protein sequence ID" value="PQP96893.1"/>
    <property type="molecule type" value="Genomic_DNA"/>
</dbReference>
<keyword evidence="2" id="KW-1185">Reference proteome</keyword>
<name>A0A314XZK3_PRUYE</name>
<sequence length="111" mass="12638">MTKSRNSLTSALYPLLRRTHENISQLLAAGSWRLLCPANQSSGLDCNWLNDDHGVVSSVWKEGRKISKENFGFFHGKVTETESGGEGQLFLKWERESCCFVYYQIEKVSSF</sequence>
<dbReference type="Proteomes" id="UP000250321">
    <property type="component" value="Unassembled WGS sequence"/>
</dbReference>
<evidence type="ECO:0000313" key="2">
    <source>
        <dbReference type="Proteomes" id="UP000250321"/>
    </source>
</evidence>
<accession>A0A314XZK3</accession>
<gene>
    <name evidence="1" type="ORF">Pyn_13974</name>
</gene>
<dbReference type="AlphaFoldDB" id="A0A314XZK3"/>
<protein>
    <submittedName>
        <fullName evidence="1">Uncharacterized protein</fullName>
    </submittedName>
</protein>
<comment type="caution">
    <text evidence="1">The sequence shown here is derived from an EMBL/GenBank/DDBJ whole genome shotgun (WGS) entry which is preliminary data.</text>
</comment>
<proteinExistence type="predicted"/>
<organism evidence="1 2">
    <name type="scientific">Prunus yedoensis var. nudiflora</name>
    <dbReference type="NCBI Taxonomy" id="2094558"/>
    <lineage>
        <taxon>Eukaryota</taxon>
        <taxon>Viridiplantae</taxon>
        <taxon>Streptophyta</taxon>
        <taxon>Embryophyta</taxon>
        <taxon>Tracheophyta</taxon>
        <taxon>Spermatophyta</taxon>
        <taxon>Magnoliopsida</taxon>
        <taxon>eudicotyledons</taxon>
        <taxon>Gunneridae</taxon>
        <taxon>Pentapetalae</taxon>
        <taxon>rosids</taxon>
        <taxon>fabids</taxon>
        <taxon>Rosales</taxon>
        <taxon>Rosaceae</taxon>
        <taxon>Amygdaloideae</taxon>
        <taxon>Amygdaleae</taxon>
        <taxon>Prunus</taxon>
    </lineage>
</organism>
<evidence type="ECO:0000313" key="1">
    <source>
        <dbReference type="EMBL" id="PQP96893.1"/>
    </source>
</evidence>
<reference evidence="1 2" key="1">
    <citation type="submission" date="2018-02" db="EMBL/GenBank/DDBJ databases">
        <title>Draft genome of wild Prunus yedoensis var. nudiflora.</title>
        <authorList>
            <person name="Baek S."/>
            <person name="Kim J.-H."/>
            <person name="Choi K."/>
            <person name="Kim G.-B."/>
            <person name="Cho A."/>
            <person name="Jang H."/>
            <person name="Shin C.-H."/>
            <person name="Yu H.-J."/>
            <person name="Mun J.-H."/>
        </authorList>
    </citation>
    <scope>NUCLEOTIDE SEQUENCE [LARGE SCALE GENOMIC DNA]</scope>
    <source>
        <strain evidence="2">cv. Jeju island</strain>
        <tissue evidence="1">Leaf</tissue>
    </source>
</reference>